<evidence type="ECO:0000256" key="11">
    <source>
        <dbReference type="ARBA" id="ARBA00022840"/>
    </source>
</evidence>
<evidence type="ECO:0000256" key="8">
    <source>
        <dbReference type="ARBA" id="ARBA00022679"/>
    </source>
</evidence>
<comment type="catalytic activity">
    <reaction evidence="1 14 15">
        <text>(R)-pantothenate + ATP = (R)-4'-phosphopantothenate + ADP + H(+)</text>
        <dbReference type="Rhea" id="RHEA:16373"/>
        <dbReference type="ChEBI" id="CHEBI:10986"/>
        <dbReference type="ChEBI" id="CHEBI:15378"/>
        <dbReference type="ChEBI" id="CHEBI:29032"/>
        <dbReference type="ChEBI" id="CHEBI:30616"/>
        <dbReference type="ChEBI" id="CHEBI:456216"/>
        <dbReference type="EC" id="2.7.1.33"/>
    </reaction>
</comment>
<evidence type="ECO:0000256" key="7">
    <source>
        <dbReference type="ARBA" id="ARBA00022490"/>
    </source>
</evidence>
<evidence type="ECO:0000256" key="4">
    <source>
        <dbReference type="ARBA" id="ARBA00006087"/>
    </source>
</evidence>
<keyword evidence="11 14" id="KW-0067">ATP-binding</keyword>
<keyword evidence="18" id="KW-1185">Reference proteome</keyword>
<dbReference type="GO" id="GO:0004594">
    <property type="term" value="F:pantothenate kinase activity"/>
    <property type="evidence" value="ECO:0007669"/>
    <property type="project" value="UniProtKB-UniRule"/>
</dbReference>
<proteinExistence type="inferred from homology"/>
<dbReference type="HAMAP" id="MF_00215">
    <property type="entry name" value="Pantothen_kinase_1"/>
    <property type="match status" value="1"/>
</dbReference>
<comment type="similarity">
    <text evidence="4 14 15">Belongs to the prokaryotic pantothenate kinase family.</text>
</comment>
<evidence type="ECO:0000256" key="15">
    <source>
        <dbReference type="RuleBase" id="RU003530"/>
    </source>
</evidence>
<evidence type="ECO:0000256" key="10">
    <source>
        <dbReference type="ARBA" id="ARBA00022777"/>
    </source>
</evidence>
<evidence type="ECO:0000259" key="16">
    <source>
        <dbReference type="Pfam" id="PF00485"/>
    </source>
</evidence>
<keyword evidence="9 14" id="KW-0547">Nucleotide-binding</keyword>
<dbReference type="PATRIC" id="fig|1304275.5.peg.3546"/>
<dbReference type="InterPro" id="IPR006083">
    <property type="entry name" value="PRK/URK"/>
</dbReference>
<evidence type="ECO:0000256" key="3">
    <source>
        <dbReference type="ARBA" id="ARBA00005225"/>
    </source>
</evidence>
<evidence type="ECO:0000256" key="13">
    <source>
        <dbReference type="ARBA" id="ARBA00032866"/>
    </source>
</evidence>
<dbReference type="SUPFAM" id="SSF52540">
    <property type="entry name" value="P-loop containing nucleoside triphosphate hydrolases"/>
    <property type="match status" value="1"/>
</dbReference>
<reference evidence="17 18" key="1">
    <citation type="submission" date="2013-03" db="EMBL/GenBank/DDBJ databases">
        <title>Salinisphaera hydrothermalis C41B8 Genome Sequencing.</title>
        <authorList>
            <person name="Li C."/>
            <person name="Lai Q."/>
            <person name="Shao Z."/>
        </authorList>
    </citation>
    <scope>NUCLEOTIDE SEQUENCE [LARGE SCALE GENOMIC DNA]</scope>
    <source>
        <strain evidence="17 18">C41B8</strain>
    </source>
</reference>
<sequence>MTLTPDEIRTLKGINEALSLEEVREIYLPLARLLNLYVDANQHRSATLDRFLGNRDRRPPFVIGIAGSVAVGKSTTARVLQALLNRWPQQRNVALVTTDGFLYPNATLEARDLMSRKGFPVSFDINRLIEFVSELKAGRPQLEVPLYSHLVYDVLQDRSQIVDQPDILVLEGLNVLQSGMDYPQNTHHVFVSDFIDFSIYVDAPIEQLNQWFIRRFMTLRDSVFSDPNSYFHKYADLSDDEAVATADRIWREINEVNLRQNILPTRERASLILSKGPEHAVDSISLRK</sequence>
<dbReference type="UniPathway" id="UPA00241">
    <property type="reaction ID" value="UER00352"/>
</dbReference>
<evidence type="ECO:0000256" key="12">
    <source>
        <dbReference type="ARBA" id="ARBA00022993"/>
    </source>
</evidence>
<dbReference type="AlphaFoldDB" id="A0A084IGX6"/>
<evidence type="ECO:0000256" key="2">
    <source>
        <dbReference type="ARBA" id="ARBA00004496"/>
    </source>
</evidence>
<protein>
    <recommendedName>
        <fullName evidence="6 14">Pantothenate kinase</fullName>
        <ecNumber evidence="5 14">2.7.1.33</ecNumber>
    </recommendedName>
    <alternativeName>
        <fullName evidence="13 14">Pantothenic acid kinase</fullName>
    </alternativeName>
</protein>
<keyword evidence="7 14" id="KW-0963">Cytoplasm</keyword>
<feature type="domain" description="Phosphoribulokinase/uridine kinase" evidence="16">
    <location>
        <begin position="62"/>
        <end position="217"/>
    </location>
</feature>
<evidence type="ECO:0000313" key="18">
    <source>
        <dbReference type="Proteomes" id="UP000028302"/>
    </source>
</evidence>
<dbReference type="InterPro" id="IPR004566">
    <property type="entry name" value="PanK"/>
</dbReference>
<evidence type="ECO:0000313" key="17">
    <source>
        <dbReference type="EMBL" id="KEZ75960.1"/>
    </source>
</evidence>
<dbReference type="GO" id="GO:0005737">
    <property type="term" value="C:cytoplasm"/>
    <property type="evidence" value="ECO:0007669"/>
    <property type="project" value="UniProtKB-SubCell"/>
</dbReference>
<dbReference type="PANTHER" id="PTHR10285">
    <property type="entry name" value="URIDINE KINASE"/>
    <property type="match status" value="1"/>
</dbReference>
<dbReference type="CDD" id="cd02025">
    <property type="entry name" value="PanK"/>
    <property type="match status" value="1"/>
</dbReference>
<name>A0A084IGX6_SALHC</name>
<dbReference type="InterPro" id="IPR027417">
    <property type="entry name" value="P-loop_NTPase"/>
</dbReference>
<organism evidence="17 18">
    <name type="scientific">Salinisphaera hydrothermalis (strain C41B8)</name>
    <dbReference type="NCBI Taxonomy" id="1304275"/>
    <lineage>
        <taxon>Bacteria</taxon>
        <taxon>Pseudomonadati</taxon>
        <taxon>Pseudomonadota</taxon>
        <taxon>Gammaproteobacteria</taxon>
        <taxon>Salinisphaerales</taxon>
        <taxon>Salinisphaeraceae</taxon>
        <taxon>Salinisphaera</taxon>
    </lineage>
</organism>
<accession>A0A084IGX6</accession>
<dbReference type="Proteomes" id="UP000028302">
    <property type="component" value="Unassembled WGS sequence"/>
</dbReference>
<evidence type="ECO:0000256" key="14">
    <source>
        <dbReference type="HAMAP-Rule" id="MF_00215"/>
    </source>
</evidence>
<dbReference type="NCBIfam" id="TIGR00554">
    <property type="entry name" value="panK_bact"/>
    <property type="match status" value="1"/>
</dbReference>
<comment type="caution">
    <text evidence="17">The sequence shown here is derived from an EMBL/GenBank/DDBJ whole genome shotgun (WGS) entry which is preliminary data.</text>
</comment>
<dbReference type="PIRSF" id="PIRSF000545">
    <property type="entry name" value="Pantothenate_kin"/>
    <property type="match status" value="1"/>
</dbReference>
<comment type="pathway">
    <text evidence="3 14 15">Cofactor biosynthesis; coenzyme A biosynthesis; CoA from (R)-pantothenate: step 1/5.</text>
</comment>
<gene>
    <name evidence="14" type="primary">coaA</name>
    <name evidence="17" type="ORF">C41B8_17321</name>
</gene>
<dbReference type="EC" id="2.7.1.33" evidence="5 14"/>
<evidence type="ECO:0000256" key="1">
    <source>
        <dbReference type="ARBA" id="ARBA00001206"/>
    </source>
</evidence>
<dbReference type="EMBL" id="APNK01000044">
    <property type="protein sequence ID" value="KEZ75960.1"/>
    <property type="molecule type" value="Genomic_DNA"/>
</dbReference>
<keyword evidence="8 14" id="KW-0808">Transferase</keyword>
<dbReference type="GO" id="GO:0005524">
    <property type="term" value="F:ATP binding"/>
    <property type="evidence" value="ECO:0007669"/>
    <property type="project" value="UniProtKB-UniRule"/>
</dbReference>
<dbReference type="eggNOG" id="COG1072">
    <property type="taxonomic scope" value="Bacteria"/>
</dbReference>
<dbReference type="STRING" id="1304275.C41B8_17321"/>
<dbReference type="GO" id="GO:0015937">
    <property type="term" value="P:coenzyme A biosynthetic process"/>
    <property type="evidence" value="ECO:0007669"/>
    <property type="project" value="UniProtKB-UniRule"/>
</dbReference>
<evidence type="ECO:0000256" key="6">
    <source>
        <dbReference type="ARBA" id="ARBA00015080"/>
    </source>
</evidence>
<feature type="binding site" evidence="14">
    <location>
        <begin position="67"/>
        <end position="74"/>
    </location>
    <ligand>
        <name>ATP</name>
        <dbReference type="ChEBI" id="CHEBI:30616"/>
    </ligand>
</feature>
<keyword evidence="10 14" id="KW-0418">Kinase</keyword>
<evidence type="ECO:0000256" key="5">
    <source>
        <dbReference type="ARBA" id="ARBA00012102"/>
    </source>
</evidence>
<evidence type="ECO:0000256" key="9">
    <source>
        <dbReference type="ARBA" id="ARBA00022741"/>
    </source>
</evidence>
<comment type="subcellular location">
    <subcellularLocation>
        <location evidence="2 14 15">Cytoplasm</location>
    </subcellularLocation>
</comment>
<keyword evidence="12 14" id="KW-0173">Coenzyme A biosynthesis</keyword>
<dbReference type="Gene3D" id="3.40.50.300">
    <property type="entry name" value="P-loop containing nucleotide triphosphate hydrolases"/>
    <property type="match status" value="1"/>
</dbReference>
<dbReference type="Pfam" id="PF00485">
    <property type="entry name" value="PRK"/>
    <property type="match status" value="1"/>
</dbReference>